<accession>A0A382NRB9</accession>
<name>A0A382NRB9_9ZZZZ</name>
<evidence type="ECO:0000313" key="1">
    <source>
        <dbReference type="EMBL" id="SVC63723.1"/>
    </source>
</evidence>
<dbReference type="Pfam" id="PF06258">
    <property type="entry name" value="Mito_fiss_Elm1"/>
    <property type="match status" value="1"/>
</dbReference>
<reference evidence="1" key="1">
    <citation type="submission" date="2018-05" db="EMBL/GenBank/DDBJ databases">
        <authorList>
            <person name="Lanie J.A."/>
            <person name="Ng W.-L."/>
            <person name="Kazmierczak K.M."/>
            <person name="Andrzejewski T.M."/>
            <person name="Davidsen T.M."/>
            <person name="Wayne K.J."/>
            <person name="Tettelin H."/>
            <person name="Glass J.I."/>
            <person name="Rusch D."/>
            <person name="Podicherti R."/>
            <person name="Tsui H.-C.T."/>
            <person name="Winkler M.E."/>
        </authorList>
    </citation>
    <scope>NUCLEOTIDE SEQUENCE</scope>
</reference>
<protein>
    <submittedName>
        <fullName evidence="1">Uncharacterized protein</fullName>
    </submittedName>
</protein>
<proteinExistence type="predicted"/>
<organism evidence="1">
    <name type="scientific">marine metagenome</name>
    <dbReference type="NCBI Taxonomy" id="408172"/>
    <lineage>
        <taxon>unclassified sequences</taxon>
        <taxon>metagenomes</taxon>
        <taxon>ecological metagenomes</taxon>
    </lineage>
</organism>
<feature type="non-terminal residue" evidence="1">
    <location>
        <position position="221"/>
    </location>
</feature>
<dbReference type="EMBL" id="UINC01102252">
    <property type="protein sequence ID" value="SVC63723.1"/>
    <property type="molecule type" value="Genomic_DNA"/>
</dbReference>
<sequence length="221" mass="24812">MNNRKVIYILILSDQKPGHYNQSLGVVERIDNCQYHIINVAYRRKLHDNLLRIATCIFGRYLLPKKIIRFCLKLTLSSKTLSEIASIQHTDAIISTGSSVAAINLLLGQLLNAQTVTCRHPSPVGTDFFDLAILPQTSWPKQKKPNLCQTTGGPNRISPEKLKEQAETLRRNINISSSITIGLLIGGDDRYHTICPQTITNLLHTLRTLSQEFDLKILLAT</sequence>
<dbReference type="AlphaFoldDB" id="A0A382NRB9"/>
<dbReference type="InterPro" id="IPR009367">
    <property type="entry name" value="Elm1-like"/>
</dbReference>
<gene>
    <name evidence="1" type="ORF">METZ01_LOCUS316577</name>
</gene>